<name>A0A3A1Y9P3_9GAMM</name>
<reference evidence="1 2" key="1">
    <citation type="submission" date="2017-08" db="EMBL/GenBank/DDBJ databases">
        <title>Reclassification of Bisgaard taxon 37 and 44.</title>
        <authorList>
            <person name="Christensen H."/>
        </authorList>
    </citation>
    <scope>NUCLEOTIDE SEQUENCE [LARGE SCALE GENOMIC DNA]</scope>
    <source>
        <strain evidence="1 2">B96_4</strain>
    </source>
</reference>
<proteinExistence type="predicted"/>
<dbReference type="RefSeq" id="WP_119496270.1">
    <property type="nucleotide sequence ID" value="NZ_NRJH01000003.1"/>
</dbReference>
<dbReference type="EMBL" id="NRJH01000003">
    <property type="protein sequence ID" value="RIY34046.1"/>
    <property type="molecule type" value="Genomic_DNA"/>
</dbReference>
<protein>
    <submittedName>
        <fullName evidence="1">Uncharacterized protein</fullName>
    </submittedName>
</protein>
<dbReference type="OrthoDB" id="5677805at2"/>
<comment type="caution">
    <text evidence="1">The sequence shown here is derived from an EMBL/GenBank/DDBJ whole genome shotgun (WGS) entry which is preliminary data.</text>
</comment>
<keyword evidence="2" id="KW-1185">Reference proteome</keyword>
<dbReference type="Proteomes" id="UP000266258">
    <property type="component" value="Unassembled WGS sequence"/>
</dbReference>
<evidence type="ECO:0000313" key="1">
    <source>
        <dbReference type="EMBL" id="RIY34046.1"/>
    </source>
</evidence>
<organism evidence="1 2">
    <name type="scientific">Psittacicella melopsittaci</name>
    <dbReference type="NCBI Taxonomy" id="2028576"/>
    <lineage>
        <taxon>Bacteria</taxon>
        <taxon>Pseudomonadati</taxon>
        <taxon>Pseudomonadota</taxon>
        <taxon>Gammaproteobacteria</taxon>
        <taxon>Pasteurellales</taxon>
        <taxon>Psittacicellaceae</taxon>
        <taxon>Psittacicella</taxon>
    </lineage>
</organism>
<evidence type="ECO:0000313" key="2">
    <source>
        <dbReference type="Proteomes" id="UP000266258"/>
    </source>
</evidence>
<gene>
    <name evidence="1" type="ORF">CJP74_00255</name>
</gene>
<sequence>MQKKLVKILSPVALLVAFVLIFYFKGTNSFSAEQLKQFNREMTQHDLYLRQLDTSLQNSNVTLRNPDPQRYIYKSNVAELYQQVFTTLNANQAPVVEGDTLLFPGYTGFKFLFDTCTQAKPHVDLLKELAATYPEASYLCDLVLAVDRVFLTGLTPEQVFSLNVQAGKNLLPSSELEKAQNGGYGYSYTLPSLEDYLKLPVFKKYVIQ</sequence>
<dbReference type="AlphaFoldDB" id="A0A3A1Y9P3"/>
<accession>A0A3A1Y9P3</accession>